<feature type="compositionally biased region" description="Pro residues" evidence="12">
    <location>
        <begin position="293"/>
        <end position="303"/>
    </location>
</feature>
<dbReference type="InterPro" id="IPR011006">
    <property type="entry name" value="CheY-like_superfamily"/>
</dbReference>
<evidence type="ECO:0000256" key="5">
    <source>
        <dbReference type="ARBA" id="ARBA00022692"/>
    </source>
</evidence>
<accession>A0ABX8R266</accession>
<dbReference type="Pfam" id="PF00512">
    <property type="entry name" value="HisKA"/>
    <property type="match status" value="1"/>
</dbReference>
<keyword evidence="13" id="KW-0472">Membrane</keyword>
<dbReference type="SUPFAM" id="SSF47384">
    <property type="entry name" value="Homodimeric domain of signal transducing histidine kinase"/>
    <property type="match status" value="1"/>
</dbReference>
<dbReference type="PROSITE" id="PS50110">
    <property type="entry name" value="RESPONSE_REGULATORY"/>
    <property type="match status" value="1"/>
</dbReference>
<reference evidence="16" key="1">
    <citation type="submission" date="2020-07" db="EMBL/GenBank/DDBJ databases">
        <authorList>
            <person name="Tarantini F.S."/>
            <person name="Hong K.W."/>
            <person name="Chan K.G."/>
        </authorList>
    </citation>
    <scope>NUCLEOTIDE SEQUENCE</scope>
    <source>
        <strain evidence="16">32-07</strain>
    </source>
</reference>
<organism evidence="16 17">
    <name type="scientific">Actinomadura graeca</name>
    <dbReference type="NCBI Taxonomy" id="2750812"/>
    <lineage>
        <taxon>Bacteria</taxon>
        <taxon>Bacillati</taxon>
        <taxon>Actinomycetota</taxon>
        <taxon>Actinomycetes</taxon>
        <taxon>Streptosporangiales</taxon>
        <taxon>Thermomonosporaceae</taxon>
        <taxon>Actinomadura</taxon>
    </lineage>
</organism>
<name>A0ABX8R266_9ACTN</name>
<keyword evidence="7" id="KW-0902">Two-component regulatory system</keyword>
<dbReference type="SUPFAM" id="SSF158472">
    <property type="entry name" value="HAMP domain-like"/>
    <property type="match status" value="1"/>
</dbReference>
<feature type="region of interest" description="Disordered" evidence="12">
    <location>
        <begin position="284"/>
        <end position="303"/>
    </location>
</feature>
<dbReference type="InterPro" id="IPR003660">
    <property type="entry name" value="HAMP_dom"/>
</dbReference>
<dbReference type="Pfam" id="PF00072">
    <property type="entry name" value="Response_reg"/>
    <property type="match status" value="1"/>
</dbReference>
<dbReference type="PROSITE" id="PS50885">
    <property type="entry name" value="HAMP"/>
    <property type="match status" value="1"/>
</dbReference>
<evidence type="ECO:0000256" key="4">
    <source>
        <dbReference type="ARBA" id="ARBA00022553"/>
    </source>
</evidence>
<evidence type="ECO:0000256" key="9">
    <source>
        <dbReference type="ARBA" id="ARBA00023125"/>
    </source>
</evidence>
<evidence type="ECO:0000313" key="17">
    <source>
        <dbReference type="Proteomes" id="UP001049518"/>
    </source>
</evidence>
<dbReference type="Gene3D" id="3.40.50.2300">
    <property type="match status" value="1"/>
</dbReference>
<protein>
    <recommendedName>
        <fullName evidence="3">histidine kinase</fullName>
        <ecNumber evidence="3">2.7.13.3</ecNumber>
    </recommendedName>
</protein>
<dbReference type="Gene3D" id="1.10.287.130">
    <property type="match status" value="1"/>
</dbReference>
<evidence type="ECO:0000256" key="11">
    <source>
        <dbReference type="PROSITE-ProRule" id="PRU00169"/>
    </source>
</evidence>
<dbReference type="Pfam" id="PF00672">
    <property type="entry name" value="HAMP"/>
    <property type="match status" value="1"/>
</dbReference>
<dbReference type="InterPro" id="IPR003661">
    <property type="entry name" value="HisK_dim/P_dom"/>
</dbReference>
<evidence type="ECO:0000256" key="2">
    <source>
        <dbReference type="ARBA" id="ARBA00004236"/>
    </source>
</evidence>
<comment type="catalytic activity">
    <reaction evidence="1">
        <text>ATP + protein L-histidine = ADP + protein N-phospho-L-histidine.</text>
        <dbReference type="EC" id="2.7.13.3"/>
    </reaction>
</comment>
<keyword evidence="9" id="KW-0238">DNA-binding</keyword>
<dbReference type="EC" id="2.7.13.3" evidence="3"/>
<feature type="domain" description="Response regulatory" evidence="14">
    <location>
        <begin position="37"/>
        <end position="155"/>
    </location>
</feature>
<dbReference type="SMART" id="SM00304">
    <property type="entry name" value="HAMP"/>
    <property type="match status" value="1"/>
</dbReference>
<keyword evidence="8" id="KW-0805">Transcription regulation</keyword>
<feature type="domain" description="HAMP" evidence="15">
    <location>
        <begin position="401"/>
        <end position="453"/>
    </location>
</feature>
<keyword evidence="6 13" id="KW-1133">Transmembrane helix</keyword>
<dbReference type="InterPro" id="IPR036388">
    <property type="entry name" value="WH-like_DNA-bd_sf"/>
</dbReference>
<feature type="transmembrane region" description="Helical" evidence="13">
    <location>
        <begin position="213"/>
        <end position="237"/>
    </location>
</feature>
<dbReference type="InterPro" id="IPR001789">
    <property type="entry name" value="Sig_transdc_resp-reg_receiver"/>
</dbReference>
<evidence type="ECO:0000259" key="14">
    <source>
        <dbReference type="PROSITE" id="PS50110"/>
    </source>
</evidence>
<evidence type="ECO:0000256" key="10">
    <source>
        <dbReference type="ARBA" id="ARBA00023163"/>
    </source>
</evidence>
<dbReference type="CDD" id="cd00082">
    <property type="entry name" value="HisKA"/>
    <property type="match status" value="1"/>
</dbReference>
<evidence type="ECO:0000256" key="3">
    <source>
        <dbReference type="ARBA" id="ARBA00012438"/>
    </source>
</evidence>
<evidence type="ECO:0000256" key="13">
    <source>
        <dbReference type="SAM" id="Phobius"/>
    </source>
</evidence>
<gene>
    <name evidence="16" type="ORF">AGRA3207_006651</name>
</gene>
<dbReference type="EMBL" id="CP059572">
    <property type="protein sequence ID" value="QXJ25191.1"/>
    <property type="molecule type" value="Genomic_DNA"/>
</dbReference>
<dbReference type="PANTHER" id="PTHR48111:SF21">
    <property type="entry name" value="DNA-BINDING DUAL MASTER TRANSCRIPTIONAL REGULATOR RPAA"/>
    <property type="match status" value="1"/>
</dbReference>
<dbReference type="PANTHER" id="PTHR48111">
    <property type="entry name" value="REGULATOR OF RPOS"/>
    <property type="match status" value="1"/>
</dbReference>
<evidence type="ECO:0000259" key="15">
    <source>
        <dbReference type="PROSITE" id="PS50885"/>
    </source>
</evidence>
<evidence type="ECO:0000256" key="12">
    <source>
        <dbReference type="SAM" id="MobiDB-lite"/>
    </source>
</evidence>
<dbReference type="Gene3D" id="1.10.10.10">
    <property type="entry name" value="Winged helix-like DNA-binding domain superfamily/Winged helix DNA-binding domain"/>
    <property type="match status" value="1"/>
</dbReference>
<comment type="subcellular location">
    <subcellularLocation>
        <location evidence="2">Cell membrane</location>
    </subcellularLocation>
</comment>
<evidence type="ECO:0000313" key="16">
    <source>
        <dbReference type="EMBL" id="QXJ25191.1"/>
    </source>
</evidence>
<keyword evidence="10" id="KW-0804">Transcription</keyword>
<keyword evidence="4 11" id="KW-0597">Phosphoprotein</keyword>
<evidence type="ECO:0000256" key="8">
    <source>
        <dbReference type="ARBA" id="ARBA00023015"/>
    </source>
</evidence>
<dbReference type="InterPro" id="IPR036097">
    <property type="entry name" value="HisK_dim/P_sf"/>
</dbReference>
<evidence type="ECO:0000256" key="7">
    <source>
        <dbReference type="ARBA" id="ARBA00023012"/>
    </source>
</evidence>
<dbReference type="Gene3D" id="6.10.340.10">
    <property type="match status" value="1"/>
</dbReference>
<dbReference type="SMART" id="SM00388">
    <property type="entry name" value="HisKA"/>
    <property type="match status" value="1"/>
</dbReference>
<keyword evidence="5 13" id="KW-0812">Transmembrane</keyword>
<proteinExistence type="predicted"/>
<feature type="modified residue" description="4-aspartylphosphate" evidence="11">
    <location>
        <position position="86"/>
    </location>
</feature>
<dbReference type="SUPFAM" id="SSF52172">
    <property type="entry name" value="CheY-like"/>
    <property type="match status" value="1"/>
</dbReference>
<dbReference type="SMART" id="SM00448">
    <property type="entry name" value="REC"/>
    <property type="match status" value="1"/>
</dbReference>
<dbReference type="CDD" id="cd06225">
    <property type="entry name" value="HAMP"/>
    <property type="match status" value="1"/>
</dbReference>
<dbReference type="CDD" id="cd17574">
    <property type="entry name" value="REC_OmpR"/>
    <property type="match status" value="1"/>
</dbReference>
<dbReference type="Proteomes" id="UP001049518">
    <property type="component" value="Chromosome"/>
</dbReference>
<keyword evidence="17" id="KW-1185">Reference proteome</keyword>
<dbReference type="InterPro" id="IPR039420">
    <property type="entry name" value="WalR-like"/>
</dbReference>
<evidence type="ECO:0000256" key="1">
    <source>
        <dbReference type="ARBA" id="ARBA00000085"/>
    </source>
</evidence>
<dbReference type="Gene3D" id="6.10.250.690">
    <property type="match status" value="1"/>
</dbReference>
<sequence>MRRPTCPGGRPVSGKCPDLVTRRGAAPPVSNNVRVASILFVEDDPSARAALELALARFGHSVTSRATGEEGLEALRARPPEIAILDVMLPGVDGVEVCRRIRRDDLRGGAALPVILLTARGDDLDVVLGLEAGADDYVVKPVEPRVLDARIRAVLRRADQTRLDRTAHGDLVIDRTSLKVTKAGADIRLTPTELRLLLELTRRAGRALPRRHLLAAAFTAVALLSSMVASGVSYVLLRRATLQRAQDAVLTDVRRTLARQVPPELPPDAGGLLGAQLEEDLAAPPGRKAAAVPAPPGGSPPIPAPGRLDVPVGAAFARRAQTGVVFQRVVRDGTPYLLVGARVTGYRTGGGRAARTTPPTVYVTASLRREAADLALLTRVLMIENAPALVPALALALLATRGVLRPVRRLGAAARALGEGGLETRVSVRGRDELADLARTFNRTAEALERTVTEPRAMEKASRRFVADVSHELRTPLTSIAATDVLAEEAGPGEGAAPLVACETRRLGRLVEHLIEISRFDAGAAALVRPRPRRNASACAPRSAARWWPGCRTTRRR</sequence>
<evidence type="ECO:0000256" key="6">
    <source>
        <dbReference type="ARBA" id="ARBA00022989"/>
    </source>
</evidence>